<evidence type="ECO:0000313" key="6">
    <source>
        <dbReference type="Proteomes" id="UP001432071"/>
    </source>
</evidence>
<sequence length="454" mass="49148">MTDSVWMLALCLLAVVGLLVLRRRVPTVFWWLVGYPFVALRVLTTYRATMDACGLTVPASAVRRATARMIGRQAAPVPPRRSFPRPTGSGLVMRLRMATGQAPDDFMASADRLRHAWAAHAVHIRPTKPGWLELRLIGWDVLEDVQPARRQQKSGPLCVPLALRDDGRWHVRDFRAVPHELILGATQSGKSVYLRNLLCGLARQPVVLVGIDCKWGVELAPFAPRLSALADTPDRANELLDALLEEMEARFRLIGLASVGPDTVLTSDVWGLPDKVRPVPVVIIVDEVAELFLAASRDDEKRRDAMVTKLIRIAQLGRAAGIYLEVCGQRFGSELGKGATMLRAQLTGRVCHRVNDESSANMALADISPEAALAATAIPAERPGVVILGDSSGGWSRARSPHLTLDEAAAVCRATTALVPELPRLGSFRPIVAAEPAAVVAPAAPVPTARPVTE</sequence>
<accession>A0ABZ1QWT0</accession>
<dbReference type="Proteomes" id="UP001432071">
    <property type="component" value="Chromosome"/>
</dbReference>
<name>A0ABZ1QWT0_9ACTN</name>
<dbReference type="RefSeq" id="WP_328735138.1">
    <property type="nucleotide sequence ID" value="NZ_CP108038.1"/>
</dbReference>
<keyword evidence="2 3" id="KW-0067">ATP-binding</keyword>
<dbReference type="InterPro" id="IPR002543">
    <property type="entry name" value="FtsK_dom"/>
</dbReference>
<dbReference type="PANTHER" id="PTHR22683:SF41">
    <property type="entry name" value="DNA TRANSLOCASE FTSK"/>
    <property type="match status" value="1"/>
</dbReference>
<evidence type="ECO:0000256" key="1">
    <source>
        <dbReference type="ARBA" id="ARBA00022741"/>
    </source>
</evidence>
<evidence type="ECO:0000259" key="4">
    <source>
        <dbReference type="PROSITE" id="PS50901"/>
    </source>
</evidence>
<dbReference type="EMBL" id="CP108038">
    <property type="protein sequence ID" value="WUN87161.1"/>
    <property type="molecule type" value="Genomic_DNA"/>
</dbReference>
<dbReference type="PROSITE" id="PS50901">
    <property type="entry name" value="FTSK"/>
    <property type="match status" value="1"/>
</dbReference>
<dbReference type="SUPFAM" id="SSF52540">
    <property type="entry name" value="P-loop containing nucleoside triphosphate hydrolases"/>
    <property type="match status" value="1"/>
</dbReference>
<dbReference type="Pfam" id="PF01580">
    <property type="entry name" value="FtsK_SpoIIIE"/>
    <property type="match status" value="1"/>
</dbReference>
<reference evidence="5" key="1">
    <citation type="submission" date="2022-10" db="EMBL/GenBank/DDBJ databases">
        <title>The complete genomes of actinobacterial strains from the NBC collection.</title>
        <authorList>
            <person name="Joergensen T.S."/>
            <person name="Alvarez Arevalo M."/>
            <person name="Sterndorff E.B."/>
            <person name="Faurdal D."/>
            <person name="Vuksanovic O."/>
            <person name="Mourched A.-S."/>
            <person name="Charusanti P."/>
            <person name="Shaw S."/>
            <person name="Blin K."/>
            <person name="Weber T."/>
        </authorList>
    </citation>
    <scope>NUCLEOTIDE SEQUENCE</scope>
    <source>
        <strain evidence="5">NBC_00302</strain>
    </source>
</reference>
<keyword evidence="1 3" id="KW-0547">Nucleotide-binding</keyword>
<evidence type="ECO:0000256" key="3">
    <source>
        <dbReference type="PROSITE-ProRule" id="PRU00289"/>
    </source>
</evidence>
<evidence type="ECO:0000256" key="2">
    <source>
        <dbReference type="ARBA" id="ARBA00022840"/>
    </source>
</evidence>
<dbReference type="GeneID" id="93762136"/>
<feature type="domain" description="FtsK" evidence="4">
    <location>
        <begin position="164"/>
        <end position="361"/>
    </location>
</feature>
<keyword evidence="6" id="KW-1185">Reference proteome</keyword>
<dbReference type="Gene3D" id="3.40.50.300">
    <property type="entry name" value="P-loop containing nucleotide triphosphate hydrolases"/>
    <property type="match status" value="1"/>
</dbReference>
<dbReference type="InterPro" id="IPR050206">
    <property type="entry name" value="FtsK/SpoIIIE/SftA"/>
</dbReference>
<dbReference type="InterPro" id="IPR027417">
    <property type="entry name" value="P-loop_NTPase"/>
</dbReference>
<proteinExistence type="predicted"/>
<organism evidence="5 6">
    <name type="scientific">Streptomyces bobili</name>
    <dbReference type="NCBI Taxonomy" id="67280"/>
    <lineage>
        <taxon>Bacteria</taxon>
        <taxon>Bacillati</taxon>
        <taxon>Actinomycetota</taxon>
        <taxon>Actinomycetes</taxon>
        <taxon>Kitasatosporales</taxon>
        <taxon>Streptomycetaceae</taxon>
        <taxon>Streptomyces</taxon>
    </lineage>
</organism>
<dbReference type="PANTHER" id="PTHR22683">
    <property type="entry name" value="SPORULATION PROTEIN RELATED"/>
    <property type="match status" value="1"/>
</dbReference>
<evidence type="ECO:0000313" key="5">
    <source>
        <dbReference type="EMBL" id="WUN87161.1"/>
    </source>
</evidence>
<protein>
    <submittedName>
        <fullName evidence="5">FtsK/SpoIIIE domain-containing protein</fullName>
    </submittedName>
</protein>
<feature type="binding site" evidence="3">
    <location>
        <begin position="184"/>
        <end position="191"/>
    </location>
    <ligand>
        <name>ATP</name>
        <dbReference type="ChEBI" id="CHEBI:30616"/>
    </ligand>
</feature>
<gene>
    <name evidence="5" type="ORF">OHT53_14180</name>
</gene>